<keyword evidence="3" id="KW-0862">Zinc</keyword>
<proteinExistence type="predicted"/>
<dbReference type="Pfam" id="PF01753">
    <property type="entry name" value="zf-MYND"/>
    <property type="match status" value="1"/>
</dbReference>
<feature type="compositionally biased region" description="Acidic residues" evidence="6">
    <location>
        <begin position="106"/>
        <end position="122"/>
    </location>
</feature>
<gene>
    <name evidence="8" type="ORF">O3M35_001105</name>
</gene>
<feature type="compositionally biased region" description="Basic and acidic residues" evidence="6">
    <location>
        <begin position="204"/>
        <end position="215"/>
    </location>
</feature>
<dbReference type="Proteomes" id="UP001461498">
    <property type="component" value="Unassembled WGS sequence"/>
</dbReference>
<comment type="caution">
    <text evidence="8">The sequence shown here is derived from an EMBL/GenBank/DDBJ whole genome shotgun (WGS) entry which is preliminary data.</text>
</comment>
<dbReference type="EMBL" id="JAPXFL010000001">
    <property type="protein sequence ID" value="KAK9512750.1"/>
    <property type="molecule type" value="Genomic_DNA"/>
</dbReference>
<evidence type="ECO:0000256" key="5">
    <source>
        <dbReference type="SAM" id="Coils"/>
    </source>
</evidence>
<keyword evidence="1" id="KW-0479">Metal-binding</keyword>
<feature type="compositionally biased region" description="Polar residues" evidence="6">
    <location>
        <begin position="571"/>
        <end position="586"/>
    </location>
</feature>
<feature type="compositionally biased region" description="Polar residues" evidence="6">
    <location>
        <begin position="313"/>
        <end position="324"/>
    </location>
</feature>
<dbReference type="InterPro" id="IPR002893">
    <property type="entry name" value="Znf_MYND"/>
</dbReference>
<keyword evidence="9" id="KW-1185">Reference proteome</keyword>
<dbReference type="AlphaFoldDB" id="A0AAW1DRK6"/>
<dbReference type="PROSITE" id="PS50865">
    <property type="entry name" value="ZF_MYND_2"/>
    <property type="match status" value="1"/>
</dbReference>
<keyword evidence="2 4" id="KW-0863">Zinc-finger</keyword>
<evidence type="ECO:0000256" key="1">
    <source>
        <dbReference type="ARBA" id="ARBA00022723"/>
    </source>
</evidence>
<protein>
    <recommendedName>
        <fullName evidence="7">MYND-type domain-containing protein</fullName>
    </recommendedName>
</protein>
<feature type="region of interest" description="Disordered" evidence="6">
    <location>
        <begin position="615"/>
        <end position="636"/>
    </location>
</feature>
<evidence type="ECO:0000313" key="8">
    <source>
        <dbReference type="EMBL" id="KAK9512750.1"/>
    </source>
</evidence>
<sequence length="816" mass="89344">MHVMDTDCEKIGGGCLTAESAPELAKPSDSPLLVSGEIKTQDVHKVENKEEVLVNGSGDHHVSATSTVEETVTGKDEEEACAEQDNEEEKMEIVDDSEKGTKETLDVEEEIEGEEVAEDSEMNEMVTDEKVQLGDSVEVQESKVNINNEVEDKEEEEEEEEEVEEEVDEVPEECSIEETKELTSPGTIVEPAGPSEPTPGPSEELDHQKSAEEIPTKVVEPVVISNKTDTKSVSSPVAVPLTTQSKETKEEITIIPSAEIEEKKARIAPKNFSKEIEKRKLTVSDKEGEGEVSSGSESDSSRKKIKVEPDPETTASGEPSQTSSRTEHPGQVRNAKHLVDDDRERFIQEFISQCSQSVEEIDRAAEKLHKEVETLSELARAKELEWNAILRVRKMREEMLERLLRKRRLATEEYLDRTHLDNSLHNKNINKYQGNNQLMMVPIVSSSPGATVMGNRGPPLVRLPVDYGKQQRPILPKPCLNVNTNMVDPNCNPSQGRNGPIVDVKSIIADYSSGYRSRHPESVPRRGRRLRGGPIPEQQPPNRMSANPSLISMANMALGSGASIRTVNESPYNLSQDHSRPSSTDTPRAGPAEGGNMGYKDAVLQFAKFANQVGVSHVGKGPPNGMPQPPPPPYPEVTLHPVSRPGSSPPTPPTSSLLHGILTKSSGAMGPGAASSVRQPANFSPTLARLLTAPDRPPHPVQPPPHFRPQHPPRVSIADILSSSKKSRNEITITPVSGNPSVKPKEDVVMLQDDDEPEVSDRLVIDEGGDNEEVPQCQGCRQKPAQFVCAGCGNQWYCSRECQVTAWEEHSDVCSG</sequence>
<accession>A0AAW1DRK6</accession>
<feature type="compositionally biased region" description="Acidic residues" evidence="6">
    <location>
        <begin position="76"/>
        <end position="90"/>
    </location>
</feature>
<feature type="compositionally biased region" description="Pro residues" evidence="6">
    <location>
        <begin position="624"/>
        <end position="635"/>
    </location>
</feature>
<feature type="compositionally biased region" description="Acidic residues" evidence="6">
    <location>
        <begin position="149"/>
        <end position="176"/>
    </location>
</feature>
<dbReference type="Gene3D" id="6.10.140.2220">
    <property type="match status" value="1"/>
</dbReference>
<feature type="domain" description="MYND-type" evidence="7">
    <location>
        <begin position="777"/>
        <end position="814"/>
    </location>
</feature>
<evidence type="ECO:0000313" key="9">
    <source>
        <dbReference type="Proteomes" id="UP001461498"/>
    </source>
</evidence>
<organism evidence="8 9">
    <name type="scientific">Rhynocoris fuscipes</name>
    <dbReference type="NCBI Taxonomy" id="488301"/>
    <lineage>
        <taxon>Eukaryota</taxon>
        <taxon>Metazoa</taxon>
        <taxon>Ecdysozoa</taxon>
        <taxon>Arthropoda</taxon>
        <taxon>Hexapoda</taxon>
        <taxon>Insecta</taxon>
        <taxon>Pterygota</taxon>
        <taxon>Neoptera</taxon>
        <taxon>Paraneoptera</taxon>
        <taxon>Hemiptera</taxon>
        <taxon>Heteroptera</taxon>
        <taxon>Panheteroptera</taxon>
        <taxon>Cimicomorpha</taxon>
        <taxon>Reduviidae</taxon>
        <taxon>Harpactorinae</taxon>
        <taxon>Harpactorini</taxon>
        <taxon>Rhynocoris</taxon>
    </lineage>
</organism>
<feature type="compositionally biased region" description="Basic and acidic residues" evidence="6">
    <location>
        <begin position="272"/>
        <end position="289"/>
    </location>
</feature>
<feature type="compositionally biased region" description="Basic and acidic residues" evidence="6">
    <location>
        <begin position="299"/>
        <end position="309"/>
    </location>
</feature>
<evidence type="ECO:0000259" key="7">
    <source>
        <dbReference type="PROSITE" id="PS50865"/>
    </source>
</evidence>
<feature type="region of interest" description="Disordered" evidence="6">
    <location>
        <begin position="56"/>
        <end position="339"/>
    </location>
</feature>
<feature type="region of interest" description="Disordered" evidence="6">
    <location>
        <begin position="571"/>
        <end position="598"/>
    </location>
</feature>
<feature type="compositionally biased region" description="Polar residues" evidence="6">
    <location>
        <begin position="225"/>
        <end position="245"/>
    </location>
</feature>
<dbReference type="PROSITE" id="PS01360">
    <property type="entry name" value="ZF_MYND_1"/>
    <property type="match status" value="1"/>
</dbReference>
<evidence type="ECO:0000256" key="3">
    <source>
        <dbReference type="ARBA" id="ARBA00022833"/>
    </source>
</evidence>
<feature type="region of interest" description="Disordered" evidence="6">
    <location>
        <begin position="513"/>
        <end position="547"/>
    </location>
</feature>
<feature type="compositionally biased region" description="Basic and acidic residues" evidence="6">
    <location>
        <begin position="91"/>
        <end position="105"/>
    </location>
</feature>
<evidence type="ECO:0000256" key="2">
    <source>
        <dbReference type="ARBA" id="ARBA00022771"/>
    </source>
</evidence>
<evidence type="ECO:0000256" key="6">
    <source>
        <dbReference type="SAM" id="MobiDB-lite"/>
    </source>
</evidence>
<dbReference type="GO" id="GO:0008270">
    <property type="term" value="F:zinc ion binding"/>
    <property type="evidence" value="ECO:0007669"/>
    <property type="project" value="UniProtKB-KW"/>
</dbReference>
<keyword evidence="5" id="KW-0175">Coiled coil</keyword>
<dbReference type="FunFam" id="6.10.140.2220:FF:000022">
    <property type="entry name" value="Leucine-rich repeat-containing protein"/>
    <property type="match status" value="1"/>
</dbReference>
<dbReference type="SUPFAM" id="SSF144232">
    <property type="entry name" value="HIT/MYND zinc finger-like"/>
    <property type="match status" value="1"/>
</dbReference>
<evidence type="ECO:0000256" key="4">
    <source>
        <dbReference type="PROSITE-ProRule" id="PRU00134"/>
    </source>
</evidence>
<name>A0AAW1DRK6_9HEMI</name>
<reference evidence="8 9" key="1">
    <citation type="submission" date="2022-12" db="EMBL/GenBank/DDBJ databases">
        <title>Chromosome-level genome assembly of true bugs.</title>
        <authorList>
            <person name="Ma L."/>
            <person name="Li H."/>
        </authorList>
    </citation>
    <scope>NUCLEOTIDE SEQUENCE [LARGE SCALE GENOMIC DNA]</scope>
    <source>
        <strain evidence="8">Lab_2022b</strain>
    </source>
</reference>
<feature type="coiled-coil region" evidence="5">
    <location>
        <begin position="358"/>
        <end position="385"/>
    </location>
</feature>